<reference evidence="4" key="1">
    <citation type="submission" date="2017-09" db="EMBL/GenBank/DDBJ databases">
        <title>Depth-based differentiation of microbial function through sediment-hosted aquifers and enrichment of novel symbionts in the deep terrestrial subsurface.</title>
        <authorList>
            <person name="Probst A.J."/>
            <person name="Ladd B."/>
            <person name="Jarett J.K."/>
            <person name="Geller-Mcgrath D.E."/>
            <person name="Sieber C.M.K."/>
            <person name="Emerson J.B."/>
            <person name="Anantharaman K."/>
            <person name="Thomas B.C."/>
            <person name="Malmstrom R."/>
            <person name="Stieglmeier M."/>
            <person name="Klingl A."/>
            <person name="Woyke T."/>
            <person name="Ryan C.M."/>
            <person name="Banfield J.F."/>
        </authorList>
    </citation>
    <scope>NUCLEOTIDE SEQUENCE [LARGE SCALE GENOMIC DNA]</scope>
</reference>
<organism evidence="3 4">
    <name type="scientific">Candidatus Kuenenbacteria bacterium CG10_big_fil_rev_8_21_14_0_10_36_11</name>
    <dbReference type="NCBI Taxonomy" id="1974618"/>
    <lineage>
        <taxon>Bacteria</taxon>
        <taxon>Candidatus Kueneniibacteriota</taxon>
    </lineage>
</organism>
<dbReference type="NCBIfam" id="TIGR04336">
    <property type="entry name" value="AmmeMemoSam_B"/>
    <property type="match status" value="1"/>
</dbReference>
<evidence type="ECO:0000256" key="1">
    <source>
        <dbReference type="ARBA" id="ARBA00023002"/>
    </source>
</evidence>
<sequence>MLVFSAIVPHPPILIPALGQENLNLLKKTTEAMEKTAEKLLASNPETIIIISPHGPFLTNAFSLNIAPNFTLNFKTFGDIETELQFMGDIGFGHQIKEALETKIPIQLISQVNLDHGTGIPLYCLTKNLKNIKIIPLVYSDLDNQKHFELGQKLADLIQHSKKRIAVIASGDLSHALSNDAPAPYSEDGKIFDKTLIKMIEEKNNAGILNLDQTLIKNAVECGLKSILILLGILNDFNYAPEIYSYECPLGVGYLVCNLAIN</sequence>
<feature type="domain" description="Extradiol ring-cleavage dioxygenase class III enzyme subunit B" evidence="2">
    <location>
        <begin position="7"/>
        <end position="256"/>
    </location>
</feature>
<proteinExistence type="predicted"/>
<dbReference type="EMBL" id="PFBP01000039">
    <property type="protein sequence ID" value="PIT89699.1"/>
    <property type="molecule type" value="Genomic_DNA"/>
</dbReference>
<evidence type="ECO:0000313" key="4">
    <source>
        <dbReference type="Proteomes" id="UP000231464"/>
    </source>
</evidence>
<gene>
    <name evidence="3" type="primary">amrB</name>
    <name evidence="3" type="ORF">COU23_02340</name>
</gene>
<dbReference type="GO" id="GO:0008198">
    <property type="term" value="F:ferrous iron binding"/>
    <property type="evidence" value="ECO:0007669"/>
    <property type="project" value="InterPro"/>
</dbReference>
<protein>
    <submittedName>
        <fullName evidence="3">AmmeMemoRadiSam system protein B</fullName>
    </submittedName>
</protein>
<dbReference type="InterPro" id="IPR004183">
    <property type="entry name" value="Xdiol_dOase_suB"/>
</dbReference>
<dbReference type="GO" id="GO:0016702">
    <property type="term" value="F:oxidoreductase activity, acting on single donors with incorporation of molecular oxygen, incorporation of two atoms of oxygen"/>
    <property type="evidence" value="ECO:0007669"/>
    <property type="project" value="UniProtKB-ARBA"/>
</dbReference>
<dbReference type="CDD" id="cd07951">
    <property type="entry name" value="ED_3B_N_AMMECR1"/>
    <property type="match status" value="1"/>
</dbReference>
<dbReference type="SUPFAM" id="SSF53213">
    <property type="entry name" value="LigB-like"/>
    <property type="match status" value="1"/>
</dbReference>
<comment type="caution">
    <text evidence="3">The sequence shown here is derived from an EMBL/GenBank/DDBJ whole genome shotgun (WGS) entry which is preliminary data.</text>
</comment>
<accession>A0A2M6WA67</accession>
<dbReference type="PANTHER" id="PTHR30096">
    <property type="entry name" value="4,5-DOPA DIOXYGENASE EXTRADIOL-LIKE PROTEIN"/>
    <property type="match status" value="1"/>
</dbReference>
<keyword evidence="1" id="KW-0560">Oxidoreductase</keyword>
<dbReference type="PANTHER" id="PTHR30096:SF0">
    <property type="entry name" value="4,5-DOPA DIOXYGENASE EXTRADIOL-LIKE PROTEIN"/>
    <property type="match status" value="1"/>
</dbReference>
<evidence type="ECO:0000259" key="2">
    <source>
        <dbReference type="Pfam" id="PF02900"/>
    </source>
</evidence>
<dbReference type="Pfam" id="PF02900">
    <property type="entry name" value="LigB"/>
    <property type="match status" value="1"/>
</dbReference>
<name>A0A2M6WA67_9BACT</name>
<evidence type="ECO:0000313" key="3">
    <source>
        <dbReference type="EMBL" id="PIT89699.1"/>
    </source>
</evidence>
<dbReference type="Gene3D" id="3.40.830.10">
    <property type="entry name" value="LigB-like"/>
    <property type="match status" value="1"/>
</dbReference>
<dbReference type="Proteomes" id="UP000231464">
    <property type="component" value="Unassembled WGS sequence"/>
</dbReference>
<dbReference type="AlphaFoldDB" id="A0A2M6WA67"/>